<evidence type="ECO:0000313" key="2">
    <source>
        <dbReference type="EMBL" id="KAJ7746434.1"/>
    </source>
</evidence>
<dbReference type="CDD" id="cd09917">
    <property type="entry name" value="F-box_SF"/>
    <property type="match status" value="1"/>
</dbReference>
<comment type="caution">
    <text evidence="2">The sequence shown here is derived from an EMBL/GenBank/DDBJ whole genome shotgun (WGS) entry which is preliminary data.</text>
</comment>
<dbReference type="AlphaFoldDB" id="A0AAD7IPN2"/>
<feature type="domain" description="F-box" evidence="1">
    <location>
        <begin position="38"/>
        <end position="71"/>
    </location>
</feature>
<dbReference type="InterPro" id="IPR001810">
    <property type="entry name" value="F-box_dom"/>
</dbReference>
<gene>
    <name evidence="2" type="ORF">DFH07DRAFT_832518</name>
</gene>
<proteinExistence type="predicted"/>
<accession>A0AAD7IPN2</accession>
<dbReference type="Pfam" id="PF00646">
    <property type="entry name" value="F-box"/>
    <property type="match status" value="1"/>
</dbReference>
<organism evidence="2 3">
    <name type="scientific">Mycena maculata</name>
    <dbReference type="NCBI Taxonomy" id="230809"/>
    <lineage>
        <taxon>Eukaryota</taxon>
        <taxon>Fungi</taxon>
        <taxon>Dikarya</taxon>
        <taxon>Basidiomycota</taxon>
        <taxon>Agaricomycotina</taxon>
        <taxon>Agaricomycetes</taxon>
        <taxon>Agaricomycetidae</taxon>
        <taxon>Agaricales</taxon>
        <taxon>Marasmiineae</taxon>
        <taxon>Mycenaceae</taxon>
        <taxon>Mycena</taxon>
    </lineage>
</organism>
<name>A0AAD7IPN2_9AGAR</name>
<evidence type="ECO:0000313" key="3">
    <source>
        <dbReference type="Proteomes" id="UP001215280"/>
    </source>
</evidence>
<protein>
    <recommendedName>
        <fullName evidence="1">F-box domain-containing protein</fullName>
    </recommendedName>
</protein>
<evidence type="ECO:0000259" key="1">
    <source>
        <dbReference type="Pfam" id="PF00646"/>
    </source>
</evidence>
<sequence length="516" mass="57737">MYRLIPQIIRPSLDISRSCFPVLRQVSSVSFEDDMAHVPPEIWDLILRELDNDSLFTAGCVCRAFNSRSTTIYLDRMAISSELLAAGVLDIESHCLPALLLPASTPQLKTLVCRFTAIDDIARDLHRLRRFLANSHSIEELRLSFPHEDDMTQDPRSPEAQYSREMLVGELSHISREMAGKTAGPVFILPTPHVYMIGNWGTFRRGGFPGWFGFRMYTEEEEEQVGVIGASRLVWGPLWSRRYAPCYSAANPTSVLFRRISAASGAPRPFTLIGFDMDSMWWFQLGRQNNVDVPPWEVSPSEVEAVIPHITLPNLAHLEIQERMDPTTLGAFFRRHPHITSVADGASHAFMLLDAPVTLPRLTEISCTNIERLEHLLDALDRSPQLARISIPFQRDTPGAVAALTDALRRLCTSSLSVPTCLVLNLVESESFEALPSDIAGRLHGVDWVHVRCVTLAAARALVPWIAMFPTLQRLDLEIEEAQRRSGHASSRAGSAFLRETRAALARVPNVSLIFD</sequence>
<reference evidence="2" key="1">
    <citation type="submission" date="2023-03" db="EMBL/GenBank/DDBJ databases">
        <title>Massive genome expansion in bonnet fungi (Mycena s.s.) driven by repeated elements and novel gene families across ecological guilds.</title>
        <authorList>
            <consortium name="Lawrence Berkeley National Laboratory"/>
            <person name="Harder C.B."/>
            <person name="Miyauchi S."/>
            <person name="Viragh M."/>
            <person name="Kuo A."/>
            <person name="Thoen E."/>
            <person name="Andreopoulos B."/>
            <person name="Lu D."/>
            <person name="Skrede I."/>
            <person name="Drula E."/>
            <person name="Henrissat B."/>
            <person name="Morin E."/>
            <person name="Kohler A."/>
            <person name="Barry K."/>
            <person name="LaButti K."/>
            <person name="Morin E."/>
            <person name="Salamov A."/>
            <person name="Lipzen A."/>
            <person name="Mereny Z."/>
            <person name="Hegedus B."/>
            <person name="Baldrian P."/>
            <person name="Stursova M."/>
            <person name="Weitz H."/>
            <person name="Taylor A."/>
            <person name="Grigoriev I.V."/>
            <person name="Nagy L.G."/>
            <person name="Martin F."/>
            <person name="Kauserud H."/>
        </authorList>
    </citation>
    <scope>NUCLEOTIDE SEQUENCE</scope>
    <source>
        <strain evidence="2">CBHHK188m</strain>
    </source>
</reference>
<dbReference type="SUPFAM" id="SSF81383">
    <property type="entry name" value="F-box domain"/>
    <property type="match status" value="1"/>
</dbReference>
<dbReference type="Proteomes" id="UP001215280">
    <property type="component" value="Unassembled WGS sequence"/>
</dbReference>
<dbReference type="InterPro" id="IPR036047">
    <property type="entry name" value="F-box-like_dom_sf"/>
</dbReference>
<keyword evidence="3" id="KW-1185">Reference proteome</keyword>
<dbReference type="EMBL" id="JARJLG010000098">
    <property type="protein sequence ID" value="KAJ7746434.1"/>
    <property type="molecule type" value="Genomic_DNA"/>
</dbReference>